<dbReference type="EMBL" id="BAAATJ010000009">
    <property type="protein sequence ID" value="GAA2397322.1"/>
    <property type="molecule type" value="Genomic_DNA"/>
</dbReference>
<evidence type="ECO:0000256" key="1">
    <source>
        <dbReference type="SAM" id="MobiDB-lite"/>
    </source>
</evidence>
<dbReference type="Proteomes" id="UP001500058">
    <property type="component" value="Unassembled WGS sequence"/>
</dbReference>
<accession>A0ABP5V9K7</accession>
<comment type="caution">
    <text evidence="2">The sequence shown here is derived from an EMBL/GenBank/DDBJ whole genome shotgun (WGS) entry which is preliminary data.</text>
</comment>
<proteinExistence type="predicted"/>
<name>A0ABP5V9K7_9ACTN</name>
<sequence>MDTSEQNPGDGAPSLPPDWPEPDAPELYWEVPAEFHSLGLEYDDERREAHLSELAVRIWPGGTGEQHDTIASWYREVSSVAAGDEAVYAGIGLFSTDDDRLSIASLVIRCEQVDSADAHVAATALEEFLSNDPAQEVHRTEADCGPVVISFSGNLLSPTGEEEAIGLLPAPSAPVPPLVTAQIDVYCPLPGISRLLVFSLSTPSTADFPWYVHMLSGIVDTVEVVARPLASPDVSGPPYGQPMANPLSQTPGTSPISFFVS</sequence>
<organism evidence="2 3">
    <name type="scientific">Streptomyces glaucosporus</name>
    <dbReference type="NCBI Taxonomy" id="284044"/>
    <lineage>
        <taxon>Bacteria</taxon>
        <taxon>Bacillati</taxon>
        <taxon>Actinomycetota</taxon>
        <taxon>Actinomycetes</taxon>
        <taxon>Kitasatosporales</taxon>
        <taxon>Streptomycetaceae</taxon>
        <taxon>Streptomyces</taxon>
    </lineage>
</organism>
<dbReference type="RefSeq" id="WP_344630940.1">
    <property type="nucleotide sequence ID" value="NZ_BAAATJ010000009.1"/>
</dbReference>
<reference evidence="3" key="1">
    <citation type="journal article" date="2019" name="Int. J. Syst. Evol. Microbiol.">
        <title>The Global Catalogue of Microorganisms (GCM) 10K type strain sequencing project: providing services to taxonomists for standard genome sequencing and annotation.</title>
        <authorList>
            <consortium name="The Broad Institute Genomics Platform"/>
            <consortium name="The Broad Institute Genome Sequencing Center for Infectious Disease"/>
            <person name="Wu L."/>
            <person name="Ma J."/>
        </authorList>
    </citation>
    <scope>NUCLEOTIDE SEQUENCE [LARGE SCALE GENOMIC DNA]</scope>
    <source>
        <strain evidence="3">JCM 6921</strain>
    </source>
</reference>
<gene>
    <name evidence="2" type="ORF">GCM10010420_24000</name>
</gene>
<keyword evidence="3" id="KW-1185">Reference proteome</keyword>
<evidence type="ECO:0000313" key="3">
    <source>
        <dbReference type="Proteomes" id="UP001500058"/>
    </source>
</evidence>
<feature type="region of interest" description="Disordered" evidence="1">
    <location>
        <begin position="1"/>
        <end position="25"/>
    </location>
</feature>
<protein>
    <submittedName>
        <fullName evidence="2">Uncharacterized protein</fullName>
    </submittedName>
</protein>
<evidence type="ECO:0000313" key="2">
    <source>
        <dbReference type="EMBL" id="GAA2397322.1"/>
    </source>
</evidence>